<evidence type="ECO:0000313" key="7">
    <source>
        <dbReference type="EMBL" id="OUY05667.1"/>
    </source>
</evidence>
<evidence type="ECO:0000313" key="8">
    <source>
        <dbReference type="Proteomes" id="UP000196536"/>
    </source>
</evidence>
<keyword evidence="5" id="KW-0560">Oxidoreductase</keyword>
<comment type="caution">
    <text evidence="7">The sequence shown here is derived from an EMBL/GenBank/DDBJ whole genome shotgun (WGS) entry which is preliminary data.</text>
</comment>
<dbReference type="Gene3D" id="3.30.70.2190">
    <property type="match status" value="1"/>
</dbReference>
<dbReference type="PANTHER" id="PTHR43716">
    <property type="entry name" value="D-2-HYDROXYGLUTARATE DEHYDROGENASE, MITOCHONDRIAL"/>
    <property type="match status" value="1"/>
</dbReference>
<dbReference type="InterPro" id="IPR016167">
    <property type="entry name" value="FAD-bd_PCMH_sub1"/>
</dbReference>
<dbReference type="Pfam" id="PF02913">
    <property type="entry name" value="FAD-oxidase_C"/>
    <property type="match status" value="1"/>
</dbReference>
<evidence type="ECO:0000256" key="4">
    <source>
        <dbReference type="ARBA" id="ARBA00022827"/>
    </source>
</evidence>
<dbReference type="OrthoDB" id="9811557at2"/>
<dbReference type="FunFam" id="1.10.45.10:FF:000001">
    <property type="entry name" value="D-lactate dehydrogenase mitochondrial"/>
    <property type="match status" value="1"/>
</dbReference>
<dbReference type="EMBL" id="NEXX01000007">
    <property type="protein sequence ID" value="OUY05667.1"/>
    <property type="molecule type" value="Genomic_DNA"/>
</dbReference>
<evidence type="ECO:0000256" key="5">
    <source>
        <dbReference type="ARBA" id="ARBA00023002"/>
    </source>
</evidence>
<comment type="cofactor">
    <cofactor evidence="1">
        <name>FAD</name>
        <dbReference type="ChEBI" id="CHEBI:57692"/>
    </cofactor>
</comment>
<proteinExistence type="inferred from homology"/>
<dbReference type="InterPro" id="IPR051264">
    <property type="entry name" value="FAD-oxidored/transferase_4"/>
</dbReference>
<sequence>MSTQHQAIARCREFLADHQIAMGEAINIRHYTDWSNYKHIQPFAVVFPKTTEQVSKILAICNELKQPIVPQGGMTGVAGAGIAEANEIVIALDKMNQIEEIDPYASTMTVEAGLTLEEAQNAARAADLYFPVDVGGRGSCQIGGNIATNAGGLSVIRYGMMRDHVLGMEVVLADGRVLNLMNKMIKNNAGYDLKQNFIGAEGTLGIVTRAVLKLSPQPKELTTCLCAFPDYLSAVKLLRHLQKRLTTPNAFEVMWDEYYQLSLSWMQNHANPLSQHYPIYAVFDVEGSAEDLENILAELFETGEILDAVIAQTQAQAHQLWLIRETVPAEISSTGRPLCFDVSMPIGQLGEFKAICQDRIAKQYPQLVSLFFGHIGDSNMHIILDLKDQEEQVIDDLIYGLDEIVYDVVRQFKGSISAEHGIGLLKRDYLHYSVDENALNVMKQLKQLFDPNGILNPHKVFKSS</sequence>
<dbReference type="InterPro" id="IPR016166">
    <property type="entry name" value="FAD-bd_PCMH"/>
</dbReference>
<accession>A0A1Z9YTY0</accession>
<dbReference type="RefSeq" id="WP_087621702.1">
    <property type="nucleotide sequence ID" value="NZ_NEXX01000007.1"/>
</dbReference>
<protein>
    <submittedName>
        <fullName evidence="7">FAD-binding oxidoreductase</fullName>
    </submittedName>
</protein>
<keyword evidence="3" id="KW-0285">Flavoprotein</keyword>
<dbReference type="PANTHER" id="PTHR43716:SF1">
    <property type="entry name" value="D-2-HYDROXYGLUTARATE DEHYDROGENASE, MITOCHONDRIAL"/>
    <property type="match status" value="1"/>
</dbReference>
<evidence type="ECO:0000256" key="1">
    <source>
        <dbReference type="ARBA" id="ARBA00001974"/>
    </source>
</evidence>
<dbReference type="Proteomes" id="UP000196536">
    <property type="component" value="Unassembled WGS sequence"/>
</dbReference>
<dbReference type="GO" id="GO:0071949">
    <property type="term" value="F:FAD binding"/>
    <property type="evidence" value="ECO:0007669"/>
    <property type="project" value="InterPro"/>
</dbReference>
<dbReference type="GO" id="GO:0016491">
    <property type="term" value="F:oxidoreductase activity"/>
    <property type="evidence" value="ECO:0007669"/>
    <property type="project" value="UniProtKB-KW"/>
</dbReference>
<dbReference type="Gene3D" id="3.30.43.10">
    <property type="entry name" value="Uridine Diphospho-n-acetylenolpyruvylglucosamine Reductase, domain 2"/>
    <property type="match status" value="1"/>
</dbReference>
<dbReference type="InterPro" id="IPR016169">
    <property type="entry name" value="FAD-bd_PCMH_sub2"/>
</dbReference>
<dbReference type="Gene3D" id="3.30.70.2740">
    <property type="match status" value="1"/>
</dbReference>
<comment type="similarity">
    <text evidence="2">Belongs to the FAD-binding oxidoreductase/transferase type 4 family.</text>
</comment>
<reference evidence="7 8" key="1">
    <citation type="submission" date="2017-05" db="EMBL/GenBank/DDBJ databases">
        <title>Acinetobacter populi ANC 5415 (= PBJ7), whole genome shotgun sequencing project.</title>
        <authorList>
            <person name="Nemec A."/>
            <person name="Radolfova-Krizova L."/>
        </authorList>
    </citation>
    <scope>NUCLEOTIDE SEQUENCE [LARGE SCALE GENOMIC DNA]</scope>
    <source>
        <strain evidence="7 8">PBJ7</strain>
    </source>
</reference>
<organism evidence="7 8">
    <name type="scientific">Acinetobacter populi</name>
    <dbReference type="NCBI Taxonomy" id="1582270"/>
    <lineage>
        <taxon>Bacteria</taxon>
        <taxon>Pseudomonadati</taxon>
        <taxon>Pseudomonadota</taxon>
        <taxon>Gammaproteobacteria</taxon>
        <taxon>Moraxellales</taxon>
        <taxon>Moraxellaceae</taxon>
        <taxon>Acinetobacter</taxon>
    </lineage>
</organism>
<gene>
    <name evidence="7" type="ORF">CAP51_15665</name>
</gene>
<keyword evidence="4" id="KW-0274">FAD</keyword>
<dbReference type="InterPro" id="IPR016164">
    <property type="entry name" value="FAD-linked_Oxase-like_C"/>
</dbReference>
<dbReference type="InterPro" id="IPR016171">
    <property type="entry name" value="Vanillyl_alc_oxidase_C-sub2"/>
</dbReference>
<dbReference type="Gene3D" id="3.30.465.10">
    <property type="match status" value="1"/>
</dbReference>
<dbReference type="InterPro" id="IPR006094">
    <property type="entry name" value="Oxid_FAD_bind_N"/>
</dbReference>
<dbReference type="Pfam" id="PF01565">
    <property type="entry name" value="FAD_binding_4"/>
    <property type="match status" value="1"/>
</dbReference>
<name>A0A1Z9YTY0_9GAMM</name>
<dbReference type="InterPro" id="IPR004113">
    <property type="entry name" value="FAD-bd_oxidored_4_C"/>
</dbReference>
<dbReference type="SUPFAM" id="SSF55103">
    <property type="entry name" value="FAD-linked oxidases, C-terminal domain"/>
    <property type="match status" value="1"/>
</dbReference>
<evidence type="ECO:0000259" key="6">
    <source>
        <dbReference type="PROSITE" id="PS51387"/>
    </source>
</evidence>
<evidence type="ECO:0000256" key="3">
    <source>
        <dbReference type="ARBA" id="ARBA00022630"/>
    </source>
</evidence>
<dbReference type="PROSITE" id="PS51387">
    <property type="entry name" value="FAD_PCMH"/>
    <property type="match status" value="1"/>
</dbReference>
<evidence type="ECO:0000256" key="2">
    <source>
        <dbReference type="ARBA" id="ARBA00008000"/>
    </source>
</evidence>
<keyword evidence="8" id="KW-1185">Reference proteome</keyword>
<dbReference type="SUPFAM" id="SSF56176">
    <property type="entry name" value="FAD-binding/transporter-associated domain-like"/>
    <property type="match status" value="1"/>
</dbReference>
<dbReference type="InterPro" id="IPR036318">
    <property type="entry name" value="FAD-bd_PCMH-like_sf"/>
</dbReference>
<dbReference type="GO" id="GO:0022904">
    <property type="term" value="P:respiratory electron transport chain"/>
    <property type="evidence" value="ECO:0007669"/>
    <property type="project" value="TreeGrafter"/>
</dbReference>
<dbReference type="AlphaFoldDB" id="A0A1Z9YTY0"/>
<dbReference type="Gene3D" id="1.10.45.10">
    <property type="entry name" value="Vanillyl-alcohol Oxidase, Chain A, domain 4"/>
    <property type="match status" value="1"/>
</dbReference>
<feature type="domain" description="FAD-binding PCMH-type" evidence="6">
    <location>
        <begin position="38"/>
        <end position="217"/>
    </location>
</feature>